<proteinExistence type="inferred from homology"/>
<evidence type="ECO:0000313" key="3">
    <source>
        <dbReference type="EMBL" id="EFJ07749.1"/>
    </source>
</evidence>
<dbReference type="InParanoid" id="D8T6G6"/>
<dbReference type="PANTHER" id="PTHR31374:SF7">
    <property type="entry name" value="SAUR-LIKE AUXIN-RESPONSIVE PROTEIN FAMILY"/>
    <property type="match status" value="1"/>
</dbReference>
<dbReference type="PANTHER" id="PTHR31374">
    <property type="entry name" value="AUXIN-INDUCED PROTEIN-LIKE-RELATED"/>
    <property type="match status" value="1"/>
</dbReference>
<evidence type="ECO:0008006" key="5">
    <source>
        <dbReference type="Google" id="ProtNLM"/>
    </source>
</evidence>
<dbReference type="Gramene" id="EFJ07696">
    <property type="protein sequence ID" value="EFJ07696"/>
    <property type="gene ID" value="SELMODRAFT_8951"/>
</dbReference>
<dbReference type="InterPro" id="IPR003676">
    <property type="entry name" value="SAUR_fam"/>
</dbReference>
<evidence type="ECO:0000313" key="2">
    <source>
        <dbReference type="EMBL" id="EFJ07696.1"/>
    </source>
</evidence>
<dbReference type="OMA" id="SVTPRFQ"/>
<dbReference type="FunCoup" id="D8T6G6">
    <property type="interactions" value="1169"/>
</dbReference>
<dbReference type="AlphaFoldDB" id="D8T6G6"/>
<dbReference type="OrthoDB" id="1919249at2759"/>
<dbReference type="HOGENOM" id="CLU_098106_7_4_1"/>
<comment type="similarity">
    <text evidence="1">Belongs to the ARG7 family.</text>
</comment>
<dbReference type="GO" id="GO:0009733">
    <property type="term" value="P:response to auxin"/>
    <property type="evidence" value="ECO:0007669"/>
    <property type="project" value="InterPro"/>
</dbReference>
<organism evidence="4">
    <name type="scientific">Selaginella moellendorffii</name>
    <name type="common">Spikemoss</name>
    <dbReference type="NCBI Taxonomy" id="88036"/>
    <lineage>
        <taxon>Eukaryota</taxon>
        <taxon>Viridiplantae</taxon>
        <taxon>Streptophyta</taxon>
        <taxon>Embryophyta</taxon>
        <taxon>Tracheophyta</taxon>
        <taxon>Lycopodiopsida</taxon>
        <taxon>Selaginellales</taxon>
        <taxon>Selaginellaceae</taxon>
        <taxon>Selaginella</taxon>
    </lineage>
</organism>
<dbReference type="eggNOG" id="ENOG502S0KJ">
    <property type="taxonomic scope" value="Eukaryota"/>
</dbReference>
<dbReference type="KEGG" id="smo:SELMODRAFT_8952"/>
<reference evidence="3 4" key="1">
    <citation type="journal article" date="2011" name="Science">
        <title>The Selaginella genome identifies genetic changes associated with the evolution of vascular plants.</title>
        <authorList>
            <person name="Banks J.A."/>
            <person name="Nishiyama T."/>
            <person name="Hasebe M."/>
            <person name="Bowman J.L."/>
            <person name="Gribskov M."/>
            <person name="dePamphilis C."/>
            <person name="Albert V.A."/>
            <person name="Aono N."/>
            <person name="Aoyama T."/>
            <person name="Ambrose B.A."/>
            <person name="Ashton N.W."/>
            <person name="Axtell M.J."/>
            <person name="Barker E."/>
            <person name="Barker M.S."/>
            <person name="Bennetzen J.L."/>
            <person name="Bonawitz N.D."/>
            <person name="Chapple C."/>
            <person name="Cheng C."/>
            <person name="Correa L.G."/>
            <person name="Dacre M."/>
            <person name="DeBarry J."/>
            <person name="Dreyer I."/>
            <person name="Elias M."/>
            <person name="Engstrom E.M."/>
            <person name="Estelle M."/>
            <person name="Feng L."/>
            <person name="Finet C."/>
            <person name="Floyd S.K."/>
            <person name="Frommer W.B."/>
            <person name="Fujita T."/>
            <person name="Gramzow L."/>
            <person name="Gutensohn M."/>
            <person name="Harholt J."/>
            <person name="Hattori M."/>
            <person name="Heyl A."/>
            <person name="Hirai T."/>
            <person name="Hiwatashi Y."/>
            <person name="Ishikawa M."/>
            <person name="Iwata M."/>
            <person name="Karol K.G."/>
            <person name="Koehler B."/>
            <person name="Kolukisaoglu U."/>
            <person name="Kubo M."/>
            <person name="Kurata T."/>
            <person name="Lalonde S."/>
            <person name="Li K."/>
            <person name="Li Y."/>
            <person name="Litt A."/>
            <person name="Lyons E."/>
            <person name="Manning G."/>
            <person name="Maruyama T."/>
            <person name="Michael T.P."/>
            <person name="Mikami K."/>
            <person name="Miyazaki S."/>
            <person name="Morinaga S."/>
            <person name="Murata T."/>
            <person name="Mueller-Roeber B."/>
            <person name="Nelson D.R."/>
            <person name="Obara M."/>
            <person name="Oguri Y."/>
            <person name="Olmstead R.G."/>
            <person name="Onodera N."/>
            <person name="Petersen B.L."/>
            <person name="Pils B."/>
            <person name="Prigge M."/>
            <person name="Rensing S.A."/>
            <person name="Riano-Pachon D.M."/>
            <person name="Roberts A.W."/>
            <person name="Sato Y."/>
            <person name="Scheller H.V."/>
            <person name="Schulz B."/>
            <person name="Schulz C."/>
            <person name="Shakirov E.V."/>
            <person name="Shibagaki N."/>
            <person name="Shinohara N."/>
            <person name="Shippen D.E."/>
            <person name="Soerensen I."/>
            <person name="Sotooka R."/>
            <person name="Sugimoto N."/>
            <person name="Sugita M."/>
            <person name="Sumikawa N."/>
            <person name="Tanurdzic M."/>
            <person name="Theissen G."/>
            <person name="Ulvskov P."/>
            <person name="Wakazuki S."/>
            <person name="Weng J.K."/>
            <person name="Willats W.W."/>
            <person name="Wipf D."/>
            <person name="Wolf P.G."/>
            <person name="Yang L."/>
            <person name="Zimmer A.D."/>
            <person name="Zhu Q."/>
            <person name="Mitros T."/>
            <person name="Hellsten U."/>
            <person name="Loque D."/>
            <person name="Otillar R."/>
            <person name="Salamov A."/>
            <person name="Schmutz J."/>
            <person name="Shapiro H."/>
            <person name="Lindquist E."/>
            <person name="Lucas S."/>
            <person name="Rokhsar D."/>
            <person name="Grigoriev I.V."/>
        </authorList>
    </citation>
    <scope>NUCLEOTIDE SEQUENCE [LARGE SCALE GENOMIC DNA]</scope>
</reference>
<feature type="non-terminal residue" evidence="3">
    <location>
        <position position="1"/>
    </location>
</feature>
<accession>D8T6G6</accession>
<dbReference type="EMBL" id="GL377681">
    <property type="protein sequence ID" value="EFJ07749.1"/>
    <property type="molecule type" value="Genomic_DNA"/>
</dbReference>
<dbReference type="Gramene" id="EFJ07749">
    <property type="protein sequence ID" value="EFJ07749"/>
    <property type="gene ID" value="SELMODRAFT_8952"/>
</dbReference>
<dbReference type="KEGG" id="smo:SELMODRAFT_8951"/>
<feature type="non-terminal residue" evidence="3">
    <location>
        <position position="79"/>
    </location>
</feature>
<gene>
    <name evidence="2" type="ORF">SELMODRAFT_8951</name>
    <name evidence="3" type="ORF">SELMODRAFT_8952</name>
</gene>
<sequence>RRSGSYSPLSGDKSSYSRTADVPRGYLAVYVGEQHQERFIVPTNHLHHPIFKVLLKKCEEKFGFCHQGPLQIPCPVDLF</sequence>
<name>D8T6G6_SELML</name>
<dbReference type="Pfam" id="PF02519">
    <property type="entry name" value="Auxin_inducible"/>
    <property type="match status" value="1"/>
</dbReference>
<dbReference type="EMBL" id="GL377682">
    <property type="protein sequence ID" value="EFJ07696.1"/>
    <property type="molecule type" value="Genomic_DNA"/>
</dbReference>
<keyword evidence="4" id="KW-1185">Reference proteome</keyword>
<dbReference type="Proteomes" id="UP000001514">
    <property type="component" value="Unassembled WGS sequence"/>
</dbReference>
<evidence type="ECO:0000313" key="4">
    <source>
        <dbReference type="Proteomes" id="UP000001514"/>
    </source>
</evidence>
<protein>
    <recommendedName>
        <fullName evidence="5">SAUR family protein</fullName>
    </recommendedName>
</protein>
<evidence type="ECO:0000256" key="1">
    <source>
        <dbReference type="ARBA" id="ARBA00006974"/>
    </source>
</evidence>